<proteinExistence type="predicted"/>
<dbReference type="EC" id="3.2.1.23" evidence="2"/>
<feature type="non-terminal residue" evidence="2">
    <location>
        <position position="1"/>
    </location>
</feature>
<feature type="compositionally biased region" description="Basic residues" evidence="1">
    <location>
        <begin position="205"/>
        <end position="216"/>
    </location>
</feature>
<keyword evidence="2" id="KW-0378">Hydrolase</keyword>
<sequence length="237" mass="26002">QGGARAILPRGRPAGHLDLAGHAGGPGGRQPRPVPAAAFAKRGGDADCRHERIRIRAAAHGRRPSQPPLDRHLGRQQRRLGPVRVDPPRAHGQGSRSQPDRQQGQRLARHGRRGNRPVRHPHLRRGAQRAHAPAGPRDRAGRVRRDRAADRGAPLVPRQAQLGLSDRHRRRRLSRTLRAQVRRGHPPGAGPGPERGGVHADERCRRRGQRPAHLRSRGQQAAGRGLCAHPRAAVREV</sequence>
<reference evidence="2" key="1">
    <citation type="submission" date="2020-02" db="EMBL/GenBank/DDBJ databases">
        <authorList>
            <person name="Meier V. D."/>
        </authorList>
    </citation>
    <scope>NUCLEOTIDE SEQUENCE</scope>
    <source>
        <strain evidence="2">AVDCRST_MAG91</strain>
    </source>
</reference>
<feature type="compositionally biased region" description="Polar residues" evidence="1">
    <location>
        <begin position="94"/>
        <end position="105"/>
    </location>
</feature>
<evidence type="ECO:0000313" key="2">
    <source>
        <dbReference type="EMBL" id="CAA9499320.1"/>
    </source>
</evidence>
<feature type="compositionally biased region" description="Basic residues" evidence="1">
    <location>
        <begin position="107"/>
        <end position="128"/>
    </location>
</feature>
<gene>
    <name evidence="2" type="ORF">AVDCRST_MAG91-962</name>
</gene>
<organism evidence="2">
    <name type="scientific">uncultured Sphingomonadaceae bacterium</name>
    <dbReference type="NCBI Taxonomy" id="169976"/>
    <lineage>
        <taxon>Bacteria</taxon>
        <taxon>Pseudomonadati</taxon>
        <taxon>Pseudomonadota</taxon>
        <taxon>Alphaproteobacteria</taxon>
        <taxon>Sphingomonadales</taxon>
        <taxon>Sphingomonadaceae</taxon>
        <taxon>environmental samples</taxon>
    </lineage>
</organism>
<feature type="compositionally biased region" description="Basic residues" evidence="1">
    <location>
        <begin position="51"/>
        <end position="63"/>
    </location>
</feature>
<feature type="region of interest" description="Disordered" evidence="1">
    <location>
        <begin position="1"/>
        <end position="165"/>
    </location>
</feature>
<feature type="compositionally biased region" description="Basic and acidic residues" evidence="1">
    <location>
        <begin position="136"/>
        <end position="150"/>
    </location>
</feature>
<accession>A0A6J4SHM0</accession>
<evidence type="ECO:0000256" key="1">
    <source>
        <dbReference type="SAM" id="MobiDB-lite"/>
    </source>
</evidence>
<feature type="region of interest" description="Disordered" evidence="1">
    <location>
        <begin position="182"/>
        <end position="237"/>
    </location>
</feature>
<feature type="compositionally biased region" description="Low complexity" evidence="1">
    <location>
        <begin position="29"/>
        <end position="38"/>
    </location>
</feature>
<feature type="non-terminal residue" evidence="2">
    <location>
        <position position="237"/>
    </location>
</feature>
<keyword evidence="2" id="KW-0326">Glycosidase</keyword>
<dbReference type="EMBL" id="CADCVX010000218">
    <property type="protein sequence ID" value="CAA9499320.1"/>
    <property type="molecule type" value="Genomic_DNA"/>
</dbReference>
<dbReference type="GO" id="GO:0004565">
    <property type="term" value="F:beta-galactosidase activity"/>
    <property type="evidence" value="ECO:0007669"/>
    <property type="project" value="UniProtKB-EC"/>
</dbReference>
<dbReference type="AlphaFoldDB" id="A0A6J4SHM0"/>
<name>A0A6J4SHM0_9SPHN</name>
<protein>
    <submittedName>
        <fullName evidence="2">GH2</fullName>
        <ecNumber evidence="2">3.2.1.23</ecNumber>
    </submittedName>
</protein>